<keyword evidence="2" id="KW-1133">Transmembrane helix</keyword>
<comment type="caution">
    <text evidence="3">The sequence shown here is derived from an EMBL/GenBank/DDBJ whole genome shotgun (WGS) entry which is preliminary data.</text>
</comment>
<keyword evidence="4" id="KW-1185">Reference proteome</keyword>
<keyword evidence="2" id="KW-0812">Transmembrane</keyword>
<feature type="region of interest" description="Disordered" evidence="1">
    <location>
        <begin position="1"/>
        <end position="20"/>
    </location>
</feature>
<keyword evidence="2" id="KW-0472">Membrane</keyword>
<evidence type="ECO:0000256" key="2">
    <source>
        <dbReference type="SAM" id="Phobius"/>
    </source>
</evidence>
<accession>A0ABT5Z2R5</accession>
<organism evidence="3 4">
    <name type="scientific">Streptantibioticus ferralitis</name>
    <dbReference type="NCBI Taxonomy" id="236510"/>
    <lineage>
        <taxon>Bacteria</taxon>
        <taxon>Bacillati</taxon>
        <taxon>Actinomycetota</taxon>
        <taxon>Actinomycetes</taxon>
        <taxon>Kitasatosporales</taxon>
        <taxon>Streptomycetaceae</taxon>
        <taxon>Streptantibioticus</taxon>
    </lineage>
</organism>
<evidence type="ECO:0000256" key="1">
    <source>
        <dbReference type="SAM" id="MobiDB-lite"/>
    </source>
</evidence>
<sequence>MPEDVGGKPFPDGEDHGGADDEFASVVFDEAFVRAATLHEPTAHERLLAAAQALAEADAARTRIGGAEDDGLDDETLRHDGYRPGRFADDADQDHFGGYGRPHRHAYRSHTRWHRTIAWVLALVMGIGVIALTFVAVYRGAGGGGRQPAPLPATGRVDTAPPQVRVASSTGP</sequence>
<reference evidence="3 4" key="1">
    <citation type="submission" date="2023-03" db="EMBL/GenBank/DDBJ databases">
        <title>Draft genome sequence of type strain Streptomyces ferralitis JCM 14344.</title>
        <authorList>
            <person name="Klaysubun C."/>
            <person name="Duangmal K."/>
        </authorList>
    </citation>
    <scope>NUCLEOTIDE SEQUENCE [LARGE SCALE GENOMIC DNA]</scope>
    <source>
        <strain evidence="3 4">JCM 14344</strain>
    </source>
</reference>
<evidence type="ECO:0000313" key="3">
    <source>
        <dbReference type="EMBL" id="MDF2258110.1"/>
    </source>
</evidence>
<gene>
    <name evidence="3" type="ORF">P2L57_21040</name>
</gene>
<name>A0ABT5Z2R5_9ACTN</name>
<feature type="transmembrane region" description="Helical" evidence="2">
    <location>
        <begin position="117"/>
        <end position="138"/>
    </location>
</feature>
<dbReference type="Proteomes" id="UP001220022">
    <property type="component" value="Unassembled WGS sequence"/>
</dbReference>
<feature type="region of interest" description="Disordered" evidence="1">
    <location>
        <begin position="149"/>
        <end position="172"/>
    </location>
</feature>
<proteinExistence type="predicted"/>
<protein>
    <submittedName>
        <fullName evidence="3">Uncharacterized protein</fullName>
    </submittedName>
</protein>
<evidence type="ECO:0000313" key="4">
    <source>
        <dbReference type="Proteomes" id="UP001220022"/>
    </source>
</evidence>
<dbReference type="EMBL" id="JARHTQ010000013">
    <property type="protein sequence ID" value="MDF2258110.1"/>
    <property type="molecule type" value="Genomic_DNA"/>
</dbReference>
<dbReference type="RefSeq" id="WP_275816792.1">
    <property type="nucleotide sequence ID" value="NZ_BAAANM010000007.1"/>
</dbReference>